<dbReference type="OrthoDB" id="2085246at2"/>
<dbReference type="STRING" id="720554.Clocl_4032"/>
<dbReference type="Proteomes" id="UP000005435">
    <property type="component" value="Chromosome"/>
</dbReference>
<dbReference type="RefSeq" id="WP_014256967.1">
    <property type="nucleotide sequence ID" value="NC_016627.1"/>
</dbReference>
<evidence type="ECO:0000313" key="1">
    <source>
        <dbReference type="EMBL" id="AEV70468.1"/>
    </source>
</evidence>
<reference evidence="2" key="1">
    <citation type="submission" date="2011-12" db="EMBL/GenBank/DDBJ databases">
        <title>Complete sequence of Clostridium clariflavum DSM 19732.</title>
        <authorList>
            <consortium name="US DOE Joint Genome Institute"/>
            <person name="Lucas S."/>
            <person name="Han J."/>
            <person name="Lapidus A."/>
            <person name="Cheng J.-F."/>
            <person name="Goodwin L."/>
            <person name="Pitluck S."/>
            <person name="Peters L."/>
            <person name="Teshima H."/>
            <person name="Detter J.C."/>
            <person name="Han C."/>
            <person name="Tapia R."/>
            <person name="Land M."/>
            <person name="Hauser L."/>
            <person name="Kyrpides N."/>
            <person name="Ivanova N."/>
            <person name="Pagani I."/>
            <person name="Kitzmiller T."/>
            <person name="Lynd L."/>
            <person name="Izquierdo J."/>
            <person name="Woyke T."/>
        </authorList>
    </citation>
    <scope>NUCLEOTIDE SEQUENCE [LARGE SCALE GENOMIC DNA]</scope>
    <source>
        <strain evidence="2">DSM 19732 / NBRC 101661 / EBR45</strain>
    </source>
</reference>
<accession>G8LSV5</accession>
<dbReference type="EMBL" id="CP003065">
    <property type="protein sequence ID" value="AEV70468.1"/>
    <property type="molecule type" value="Genomic_DNA"/>
</dbReference>
<gene>
    <name evidence="1" type="ordered locus">Clocl_4032</name>
</gene>
<dbReference type="KEGG" id="ccl:Clocl_4032"/>
<reference evidence="1 2" key="2">
    <citation type="journal article" date="2012" name="Stand. Genomic Sci.">
        <title>Complete Genome Sequence of Clostridium clariflavum DSM 19732.</title>
        <authorList>
            <person name="Izquierdo J.A."/>
            <person name="Goodwin L."/>
            <person name="Davenport K.W."/>
            <person name="Teshima H."/>
            <person name="Bruce D."/>
            <person name="Detter C."/>
            <person name="Tapia R."/>
            <person name="Han S."/>
            <person name="Land M."/>
            <person name="Hauser L."/>
            <person name="Jeffries C.D."/>
            <person name="Han J."/>
            <person name="Pitluck S."/>
            <person name="Nolan M."/>
            <person name="Chen A."/>
            <person name="Huntemann M."/>
            <person name="Mavromatis K."/>
            <person name="Mikhailova N."/>
            <person name="Liolios K."/>
            <person name="Woyke T."/>
            <person name="Lynd L.R."/>
        </authorList>
    </citation>
    <scope>NUCLEOTIDE SEQUENCE [LARGE SCALE GENOMIC DNA]</scope>
    <source>
        <strain evidence="2">DSM 19732 / NBRC 101661 / EBR45</strain>
    </source>
</reference>
<name>G8LSV5_ACECE</name>
<keyword evidence="2" id="KW-1185">Reference proteome</keyword>
<protein>
    <submittedName>
        <fullName evidence="1">Uncharacterized protein</fullName>
    </submittedName>
</protein>
<evidence type="ECO:0000313" key="2">
    <source>
        <dbReference type="Proteomes" id="UP000005435"/>
    </source>
</evidence>
<sequence>MQGKVKKKVYRVWHTEKKNCSKFDTKEIEEVCASNIKEARQIVKEMYPSHRVTSVWLIEK</sequence>
<organism evidence="1 2">
    <name type="scientific">Acetivibrio clariflavus (strain DSM 19732 / NBRC 101661 / EBR45)</name>
    <name type="common">Clostridium clariflavum</name>
    <dbReference type="NCBI Taxonomy" id="720554"/>
    <lineage>
        <taxon>Bacteria</taxon>
        <taxon>Bacillati</taxon>
        <taxon>Bacillota</taxon>
        <taxon>Clostridia</taxon>
        <taxon>Eubacteriales</taxon>
        <taxon>Oscillospiraceae</taxon>
        <taxon>Acetivibrio</taxon>
    </lineage>
</organism>
<dbReference type="AlphaFoldDB" id="G8LSV5"/>
<dbReference type="eggNOG" id="ENOG50345TJ">
    <property type="taxonomic scope" value="Bacteria"/>
</dbReference>
<dbReference type="HOGENOM" id="CLU_2933349_0_0_9"/>
<proteinExistence type="predicted"/>